<dbReference type="InterPro" id="IPR005119">
    <property type="entry name" value="LysR_subst-bd"/>
</dbReference>
<dbReference type="PANTHER" id="PTHR30118:SF15">
    <property type="entry name" value="TRANSCRIPTIONAL REGULATORY PROTEIN"/>
    <property type="match status" value="1"/>
</dbReference>
<dbReference type="AlphaFoldDB" id="A0A1Z4KQS5"/>
<dbReference type="EMBL" id="AP018216">
    <property type="protein sequence ID" value="BAY71322.1"/>
    <property type="molecule type" value="Genomic_DNA"/>
</dbReference>
<keyword evidence="2" id="KW-0805">Transcription regulation</keyword>
<dbReference type="PANTHER" id="PTHR30118">
    <property type="entry name" value="HTH-TYPE TRANSCRIPTIONAL REGULATOR LEUO-RELATED"/>
    <property type="match status" value="1"/>
</dbReference>
<reference evidence="6 7" key="1">
    <citation type="submission" date="2017-06" db="EMBL/GenBank/DDBJ databases">
        <title>Genome sequencing of cyanobaciteial culture collection at National Institute for Environmental Studies (NIES).</title>
        <authorList>
            <person name="Hirose Y."/>
            <person name="Shimura Y."/>
            <person name="Fujisawa T."/>
            <person name="Nakamura Y."/>
            <person name="Kawachi M."/>
        </authorList>
    </citation>
    <scope>NUCLEOTIDE SEQUENCE [LARGE SCALE GENOMIC DNA]</scope>
    <source>
        <strain evidence="6 7">NIES-23</strain>
    </source>
</reference>
<organism evidence="6 7">
    <name type="scientific">Trichormus variabilis NIES-23</name>
    <dbReference type="NCBI Taxonomy" id="1973479"/>
    <lineage>
        <taxon>Bacteria</taxon>
        <taxon>Bacillati</taxon>
        <taxon>Cyanobacteriota</taxon>
        <taxon>Cyanophyceae</taxon>
        <taxon>Nostocales</taxon>
        <taxon>Nostocaceae</taxon>
        <taxon>Trichormus</taxon>
    </lineage>
</organism>
<dbReference type="InterPro" id="IPR036388">
    <property type="entry name" value="WH-like_DNA-bd_sf"/>
</dbReference>
<dbReference type="CDD" id="cd08417">
    <property type="entry name" value="PBP2_Nitroaromatics_like"/>
    <property type="match status" value="1"/>
</dbReference>
<keyword evidence="3" id="KW-0238">DNA-binding</keyword>
<dbReference type="PRINTS" id="PR00039">
    <property type="entry name" value="HTHLYSR"/>
</dbReference>
<protein>
    <submittedName>
        <fullName evidence="6">Transcriptional regulator</fullName>
    </submittedName>
</protein>
<dbReference type="InterPro" id="IPR000847">
    <property type="entry name" value="LysR_HTH_N"/>
</dbReference>
<evidence type="ECO:0000256" key="3">
    <source>
        <dbReference type="ARBA" id="ARBA00023125"/>
    </source>
</evidence>
<dbReference type="Gene3D" id="3.40.190.10">
    <property type="entry name" value="Periplasmic binding protein-like II"/>
    <property type="match status" value="2"/>
</dbReference>
<dbReference type="Proteomes" id="UP000217507">
    <property type="component" value="Chromosome"/>
</dbReference>
<dbReference type="Pfam" id="PF03466">
    <property type="entry name" value="LysR_substrate"/>
    <property type="match status" value="1"/>
</dbReference>
<evidence type="ECO:0000256" key="2">
    <source>
        <dbReference type="ARBA" id="ARBA00023015"/>
    </source>
</evidence>
<evidence type="ECO:0000313" key="6">
    <source>
        <dbReference type="EMBL" id="BAY71322.1"/>
    </source>
</evidence>
<accession>A0A1Z4KQS5</accession>
<evidence type="ECO:0000313" key="7">
    <source>
        <dbReference type="Proteomes" id="UP000217507"/>
    </source>
</evidence>
<dbReference type="InterPro" id="IPR037402">
    <property type="entry name" value="YidZ_PBP2"/>
</dbReference>
<evidence type="ECO:0000259" key="5">
    <source>
        <dbReference type="PROSITE" id="PS50931"/>
    </source>
</evidence>
<dbReference type="SUPFAM" id="SSF46785">
    <property type="entry name" value="Winged helix' DNA-binding domain"/>
    <property type="match status" value="1"/>
</dbReference>
<dbReference type="InterPro" id="IPR036390">
    <property type="entry name" value="WH_DNA-bd_sf"/>
</dbReference>
<sequence length="305" mass="34555">MGLIDLSSIDLNLLVTFEVLFEERSVTAAAQRLYLGQPAMSAALARLRILFQDELFIRIGREMQPTAKALEISPGISVALQQIRQTLESSQTFDPTTSKHTFAIGSSDYTSYVVLPKLLEVCRQVAPSIDFRLIGFEKDSVGDLLEQREIHVALGLFQNPPRQTRQMPLFEEHFVGLCRRGHPVVTQESMTPETFARLPQALFTLRRDDIGEIDKVLAQYNLQRRVVLTTPHLLILPTVISSSDLVTVIPSRLLTPFAYKDTLEIFELPVKTEPWMISMLWSKLTDQDQASIWLRQMLKSVCEGI</sequence>
<evidence type="ECO:0000256" key="1">
    <source>
        <dbReference type="ARBA" id="ARBA00009437"/>
    </source>
</evidence>
<dbReference type="Pfam" id="PF00126">
    <property type="entry name" value="HTH_1"/>
    <property type="match status" value="1"/>
</dbReference>
<dbReference type="Gene3D" id="1.10.10.10">
    <property type="entry name" value="Winged helix-like DNA-binding domain superfamily/Winged helix DNA-binding domain"/>
    <property type="match status" value="1"/>
</dbReference>
<dbReference type="GO" id="GO:0003677">
    <property type="term" value="F:DNA binding"/>
    <property type="evidence" value="ECO:0007669"/>
    <property type="project" value="UniProtKB-KW"/>
</dbReference>
<name>A0A1Z4KQS5_ANAVA</name>
<dbReference type="PROSITE" id="PS50931">
    <property type="entry name" value="HTH_LYSR"/>
    <property type="match status" value="1"/>
</dbReference>
<dbReference type="GO" id="GO:0003700">
    <property type="term" value="F:DNA-binding transcription factor activity"/>
    <property type="evidence" value="ECO:0007669"/>
    <property type="project" value="InterPro"/>
</dbReference>
<dbReference type="InterPro" id="IPR050389">
    <property type="entry name" value="LysR-type_TF"/>
</dbReference>
<dbReference type="SUPFAM" id="SSF53850">
    <property type="entry name" value="Periplasmic binding protein-like II"/>
    <property type="match status" value="1"/>
</dbReference>
<keyword evidence="4" id="KW-0804">Transcription</keyword>
<gene>
    <name evidence="6" type="ORF">NIES23_41390</name>
</gene>
<comment type="similarity">
    <text evidence="1">Belongs to the LysR transcriptional regulatory family.</text>
</comment>
<evidence type="ECO:0000256" key="4">
    <source>
        <dbReference type="ARBA" id="ARBA00023163"/>
    </source>
</evidence>
<proteinExistence type="inferred from homology"/>
<feature type="domain" description="HTH lysR-type" evidence="5">
    <location>
        <begin position="9"/>
        <end position="66"/>
    </location>
</feature>